<organism evidence="1 2">
    <name type="scientific">Elysia crispata</name>
    <name type="common">lettuce slug</name>
    <dbReference type="NCBI Taxonomy" id="231223"/>
    <lineage>
        <taxon>Eukaryota</taxon>
        <taxon>Metazoa</taxon>
        <taxon>Spiralia</taxon>
        <taxon>Lophotrochozoa</taxon>
        <taxon>Mollusca</taxon>
        <taxon>Gastropoda</taxon>
        <taxon>Heterobranchia</taxon>
        <taxon>Euthyneura</taxon>
        <taxon>Panpulmonata</taxon>
        <taxon>Sacoglossa</taxon>
        <taxon>Placobranchoidea</taxon>
        <taxon>Plakobranchidae</taxon>
        <taxon>Elysia</taxon>
    </lineage>
</organism>
<dbReference type="Proteomes" id="UP001283361">
    <property type="component" value="Unassembled WGS sequence"/>
</dbReference>
<comment type="caution">
    <text evidence="1">The sequence shown here is derived from an EMBL/GenBank/DDBJ whole genome shotgun (WGS) entry which is preliminary data.</text>
</comment>
<dbReference type="AlphaFoldDB" id="A0AAE1ECG7"/>
<keyword evidence="2" id="KW-1185">Reference proteome</keyword>
<sequence length="74" mass="8541">MEESRSPAGKHRPQIGTVRKLVLAQPSWTRYWPRSSQVFPKYFQNAIKVLDFRIFLLLCKRSRATAGNTLSPAH</sequence>
<gene>
    <name evidence="1" type="ORF">RRG08_033095</name>
</gene>
<dbReference type="EMBL" id="JAWDGP010000232">
    <property type="protein sequence ID" value="KAK3802456.1"/>
    <property type="molecule type" value="Genomic_DNA"/>
</dbReference>
<evidence type="ECO:0000313" key="1">
    <source>
        <dbReference type="EMBL" id="KAK3802456.1"/>
    </source>
</evidence>
<accession>A0AAE1ECG7</accession>
<proteinExistence type="predicted"/>
<reference evidence="1" key="1">
    <citation type="journal article" date="2023" name="G3 (Bethesda)">
        <title>A reference genome for the long-term kleptoplast-retaining sea slug Elysia crispata morphotype clarki.</title>
        <authorList>
            <person name="Eastman K.E."/>
            <person name="Pendleton A.L."/>
            <person name="Shaikh M.A."/>
            <person name="Suttiyut T."/>
            <person name="Ogas R."/>
            <person name="Tomko P."/>
            <person name="Gavelis G."/>
            <person name="Widhalm J.R."/>
            <person name="Wisecaver J.H."/>
        </authorList>
    </citation>
    <scope>NUCLEOTIDE SEQUENCE</scope>
    <source>
        <strain evidence="1">ECLA1</strain>
    </source>
</reference>
<name>A0AAE1ECG7_9GAST</name>
<evidence type="ECO:0000313" key="2">
    <source>
        <dbReference type="Proteomes" id="UP001283361"/>
    </source>
</evidence>
<protein>
    <submittedName>
        <fullName evidence="1">Uncharacterized protein</fullName>
    </submittedName>
</protein>